<dbReference type="SUPFAM" id="SSF56935">
    <property type="entry name" value="Porins"/>
    <property type="match status" value="1"/>
</dbReference>
<dbReference type="EMBL" id="LFQU01000033">
    <property type="protein sequence ID" value="KOO67590.1"/>
    <property type="molecule type" value="Genomic_DNA"/>
</dbReference>
<dbReference type="Pfam" id="PF13620">
    <property type="entry name" value="CarboxypepD_reg"/>
    <property type="match status" value="1"/>
</dbReference>
<gene>
    <name evidence="3" type="ORF">ACU52_12575</name>
</gene>
<dbReference type="AlphaFoldDB" id="A0A8E1QVV5"/>
<reference evidence="3 4" key="1">
    <citation type="submission" date="2015-06" db="EMBL/GenBank/DDBJ databases">
        <title>Prevotella sp. 109, sp. nov., a novel member of the family Prevotellaceae isolated from human faeces.</title>
        <authorList>
            <person name="Shkoporov A.N."/>
            <person name="Chaplin A.V."/>
            <person name="Kafarskaia L.I."/>
            <person name="Efimov B.A."/>
        </authorList>
    </citation>
    <scope>NUCLEOTIDE SEQUENCE [LARGE SCALE GENOMIC DNA]</scope>
    <source>
        <strain evidence="3 4">109</strain>
    </source>
</reference>
<evidence type="ECO:0000313" key="3">
    <source>
        <dbReference type="EMBL" id="KOO67590.1"/>
    </source>
</evidence>
<dbReference type="Gene3D" id="2.60.40.10">
    <property type="entry name" value="Immunoglobulins"/>
    <property type="match status" value="1"/>
</dbReference>
<proteinExistence type="predicted"/>
<dbReference type="Pfam" id="PF14905">
    <property type="entry name" value="OMP_b-brl_3"/>
    <property type="match status" value="1"/>
</dbReference>
<dbReference type="SUPFAM" id="SSF49452">
    <property type="entry name" value="Starch-binding domain-like"/>
    <property type="match status" value="1"/>
</dbReference>
<dbReference type="OrthoDB" id="1077118at2"/>
<evidence type="ECO:0000256" key="1">
    <source>
        <dbReference type="SAM" id="SignalP"/>
    </source>
</evidence>
<evidence type="ECO:0000259" key="2">
    <source>
        <dbReference type="Pfam" id="PF14905"/>
    </source>
</evidence>
<dbReference type="RefSeq" id="WP_053399039.1">
    <property type="nucleotide sequence ID" value="NZ_LFQU01000033.1"/>
</dbReference>
<feature type="signal peptide" evidence="1">
    <location>
        <begin position="1"/>
        <end position="18"/>
    </location>
</feature>
<name>A0A8E1QVV5_9BACT</name>
<feature type="domain" description="Outer membrane protein beta-barrel" evidence="2">
    <location>
        <begin position="363"/>
        <end position="712"/>
    </location>
</feature>
<feature type="chain" id="PRO_5034882523" description="Outer membrane protein beta-barrel domain-containing protein" evidence="1">
    <location>
        <begin position="19"/>
        <end position="766"/>
    </location>
</feature>
<organism evidence="3 4">
    <name type="scientific">Xylanibacter rarus</name>
    <dbReference type="NCBI Taxonomy" id="1676614"/>
    <lineage>
        <taxon>Bacteria</taxon>
        <taxon>Pseudomonadati</taxon>
        <taxon>Bacteroidota</taxon>
        <taxon>Bacteroidia</taxon>
        <taxon>Bacteroidales</taxon>
        <taxon>Prevotellaceae</taxon>
        <taxon>Xylanibacter</taxon>
    </lineage>
</organism>
<dbReference type="InterPro" id="IPR041700">
    <property type="entry name" value="OMP_b-brl_3"/>
</dbReference>
<sequence>MRFLLFIIFALISVGSGAQENKYGMTGRVVDKEGMAVMRASVTLTMAGDSAFRRQTVADDNGVFSFSALDNGNYELKITYIGLADYISDITVKGNTDLGNIRMDDSAEMLEGITVMANYTRQKRTGETIVKVKGNPLTKGKSTQDFLKYVRGIDVTESSLSLNGKQNTLIYLEDRKISFEQLKSIPPSMIEDIEIIPFADGSYGEKATGGVVKIHLRQEGGLIGSATVYGGMNTEDLYGESPRLNLLYTKGKFTINNYLTAFEYGKYPDILTKEYNSSDDSYTYKHNTTRYRIFGDNLSLRYAFNKTDRIDLYGGVSASWNRTSKNSISGNDTLDIKAKPISRAYSIGTQYRKGLGNGGENFLNMRIDYSKNKYDNGQEYNTNGMFDNARQNYDIDFVTVSPYAHFKFNDNMNLTAGLEYYYMSNMNNNRGTKTMSYIDDGKFCLNQDYYSAWAEYSLIPSKSLFLKFGMRYSGTNEKYKDYLDSSNNFERWQDGICPSLSGQWTIDENKMRYLNISYRRMFYLPNYGYRIPNVTWQGDDLYSIGNTDLKKEVYDDVELYFSLNRRLSFSYSMSYGSDIVSVIMHKDENRPGVYYTRPENSAYSMQQSLTMNYTGRIFSFWHTNTSIAYLYRHSRSGENKINHGTFTFRSNNDFKINKYLGLTLNMTASSKNRTESYDENARFKMDVSGYVSLMKGKMNVSLLYENILYNTKKLTMFGEGWEKRRTLLTPDSHVVLFVTWNFTAGKKINNQTLPTVKNKPVNTPTF</sequence>
<dbReference type="Proteomes" id="UP000036951">
    <property type="component" value="Unassembled WGS sequence"/>
</dbReference>
<dbReference type="InterPro" id="IPR037066">
    <property type="entry name" value="Plug_dom_sf"/>
</dbReference>
<dbReference type="Gene3D" id="2.170.130.10">
    <property type="entry name" value="TonB-dependent receptor, plug domain"/>
    <property type="match status" value="1"/>
</dbReference>
<dbReference type="InterPro" id="IPR013783">
    <property type="entry name" value="Ig-like_fold"/>
</dbReference>
<dbReference type="InterPro" id="IPR013784">
    <property type="entry name" value="Carb-bd-like_fold"/>
</dbReference>
<evidence type="ECO:0000313" key="4">
    <source>
        <dbReference type="Proteomes" id="UP000036951"/>
    </source>
</evidence>
<dbReference type="GO" id="GO:0030246">
    <property type="term" value="F:carbohydrate binding"/>
    <property type="evidence" value="ECO:0007669"/>
    <property type="project" value="InterPro"/>
</dbReference>
<keyword evidence="4" id="KW-1185">Reference proteome</keyword>
<accession>A0A8E1QVV5</accession>
<comment type="caution">
    <text evidence="3">The sequence shown here is derived from an EMBL/GenBank/DDBJ whole genome shotgun (WGS) entry which is preliminary data.</text>
</comment>
<keyword evidence="1" id="KW-0732">Signal</keyword>
<protein>
    <recommendedName>
        <fullName evidence="2">Outer membrane protein beta-barrel domain-containing protein</fullName>
    </recommendedName>
</protein>